<evidence type="ECO:0000313" key="2">
    <source>
        <dbReference type="Proteomes" id="UP000188604"/>
    </source>
</evidence>
<name>A0A1U9KS64_9PROT</name>
<dbReference type="KEGG" id="nch:A0U93_12985"/>
<reference evidence="1 2" key="1">
    <citation type="submission" date="2016-03" db="EMBL/GenBank/DDBJ databases">
        <title>Acetic acid bacteria sequencing.</title>
        <authorList>
            <person name="Brandt J."/>
            <person name="Jakob F."/>
            <person name="Vogel R.F."/>
        </authorList>
    </citation>
    <scope>NUCLEOTIDE SEQUENCE [LARGE SCALE GENOMIC DNA]</scope>
    <source>
        <strain evidence="1 2">NBRC 101099</strain>
    </source>
</reference>
<gene>
    <name evidence="1" type="ORF">A0U93_12985</name>
</gene>
<keyword evidence="2" id="KW-1185">Reference proteome</keyword>
<accession>A0A1U9KS64</accession>
<organism evidence="1 2">
    <name type="scientific">Neoasaia chiangmaiensis</name>
    <dbReference type="NCBI Taxonomy" id="320497"/>
    <lineage>
        <taxon>Bacteria</taxon>
        <taxon>Pseudomonadati</taxon>
        <taxon>Pseudomonadota</taxon>
        <taxon>Alphaproteobacteria</taxon>
        <taxon>Acetobacterales</taxon>
        <taxon>Acetobacteraceae</taxon>
        <taxon>Neoasaia</taxon>
    </lineage>
</organism>
<evidence type="ECO:0000313" key="1">
    <source>
        <dbReference type="EMBL" id="AQS88681.1"/>
    </source>
</evidence>
<dbReference type="AlphaFoldDB" id="A0A1U9KS64"/>
<proteinExistence type="predicted"/>
<dbReference type="EMBL" id="CP014691">
    <property type="protein sequence ID" value="AQS88681.1"/>
    <property type="molecule type" value="Genomic_DNA"/>
</dbReference>
<dbReference type="RefSeq" id="WP_077807726.1">
    <property type="nucleotide sequence ID" value="NZ_BJXS01000001.1"/>
</dbReference>
<protein>
    <submittedName>
        <fullName evidence="1">Uncharacterized protein</fullName>
    </submittedName>
</protein>
<dbReference type="Proteomes" id="UP000188604">
    <property type="component" value="Chromosome"/>
</dbReference>
<sequence length="66" mass="7495">MIKHDGVSVTLADNEWLSVEDAVKAWIKHVFSIKPDDETAEEWSEMANDAQRLEVILQKIGEQTKA</sequence>